<evidence type="ECO:0008006" key="2">
    <source>
        <dbReference type="Google" id="ProtNLM"/>
    </source>
</evidence>
<accession>A0A0F9CKV9</accession>
<dbReference type="AlphaFoldDB" id="A0A0F9CKV9"/>
<gene>
    <name evidence="1" type="ORF">LCGC14_2310140</name>
</gene>
<reference evidence="1" key="1">
    <citation type="journal article" date="2015" name="Nature">
        <title>Complex archaea that bridge the gap between prokaryotes and eukaryotes.</title>
        <authorList>
            <person name="Spang A."/>
            <person name="Saw J.H."/>
            <person name="Jorgensen S.L."/>
            <person name="Zaremba-Niedzwiedzka K."/>
            <person name="Martijn J."/>
            <person name="Lind A.E."/>
            <person name="van Eijk R."/>
            <person name="Schleper C."/>
            <person name="Guy L."/>
            <person name="Ettema T.J."/>
        </authorList>
    </citation>
    <scope>NUCLEOTIDE SEQUENCE</scope>
</reference>
<protein>
    <recommendedName>
        <fullName evidence="2">Lipoprotein</fullName>
    </recommendedName>
</protein>
<name>A0A0F9CKV9_9ZZZZ</name>
<sequence length="143" mass="16675">MKSLPVTAVLAVLLSAAGCMHPATRSKAPMRCPKYIWQDLTQSGRGWTYNEYPSVHTRQRATALRAEFEIDDALETPYFFYDNNRTFRVYWYTENTNSSKELHYKFRWFEFDYDGKRTGVSSGSGGGFENVDPEYWLHKEGYP</sequence>
<comment type="caution">
    <text evidence="1">The sequence shown here is derived from an EMBL/GenBank/DDBJ whole genome shotgun (WGS) entry which is preliminary data.</text>
</comment>
<evidence type="ECO:0000313" key="1">
    <source>
        <dbReference type="EMBL" id="KKL49973.1"/>
    </source>
</evidence>
<dbReference type="EMBL" id="LAZR01032767">
    <property type="protein sequence ID" value="KKL49973.1"/>
    <property type="molecule type" value="Genomic_DNA"/>
</dbReference>
<dbReference type="PROSITE" id="PS51257">
    <property type="entry name" value="PROKAR_LIPOPROTEIN"/>
    <property type="match status" value="1"/>
</dbReference>
<proteinExistence type="predicted"/>
<organism evidence="1">
    <name type="scientific">marine sediment metagenome</name>
    <dbReference type="NCBI Taxonomy" id="412755"/>
    <lineage>
        <taxon>unclassified sequences</taxon>
        <taxon>metagenomes</taxon>
        <taxon>ecological metagenomes</taxon>
    </lineage>
</organism>